<dbReference type="Proteomes" id="UP000260025">
    <property type="component" value="Unassembled WGS sequence"/>
</dbReference>
<dbReference type="SUPFAM" id="SSF56349">
    <property type="entry name" value="DNA breaking-rejoining enzymes"/>
    <property type="match status" value="1"/>
</dbReference>
<gene>
    <name evidence="9" type="ORF">DXA38_17765</name>
</gene>
<sequence>MDYTEAFAQIENFRIYLIEEEKSTLTVQKYIRDITKLFAYLSYGKTLTKQQIIKYKEELLKSYTSASINSMLAAINCFFTFIKQPEYRVKLLKIQKRTCIEKDKELTKKEYTRLLRAAQDTHNERMYLLLQTICATGIRVSEHRFITVEAVKSRKAAVQNKGKLRYIFFPSRLRKQLLAYCRRKQIKNGSIFITNTGKPLDRSNIWKAMKKLCLHANVSSKKVFPHNLRHLFALTFYSMEKDVVRLADILGHSSIETTRVYTMTSFQEYEKTLSRMDLVRLC</sequence>
<keyword evidence="3" id="KW-0229">DNA integration</keyword>
<feature type="domain" description="Tyr recombinase" evidence="7">
    <location>
        <begin position="101"/>
        <end position="274"/>
    </location>
</feature>
<reference evidence="9 10" key="1">
    <citation type="submission" date="2018-08" db="EMBL/GenBank/DDBJ databases">
        <title>A genome reference for cultivated species of the human gut microbiota.</title>
        <authorList>
            <person name="Zou Y."/>
            <person name="Xue W."/>
            <person name="Luo G."/>
        </authorList>
    </citation>
    <scope>NUCLEOTIDE SEQUENCE [LARGE SCALE GENOMIC DNA]</scope>
    <source>
        <strain evidence="9 10">OF01-2LB</strain>
    </source>
</reference>
<dbReference type="InterPro" id="IPR010998">
    <property type="entry name" value="Integrase_recombinase_N"/>
</dbReference>
<evidence type="ECO:0000256" key="1">
    <source>
        <dbReference type="ARBA" id="ARBA00003283"/>
    </source>
</evidence>
<keyword evidence="5" id="KW-0233">DNA recombination</keyword>
<dbReference type="OrthoDB" id="9801717at2"/>
<dbReference type="InterPro" id="IPR004107">
    <property type="entry name" value="Integrase_SAM-like_N"/>
</dbReference>
<comment type="caution">
    <text evidence="9">The sequence shown here is derived from an EMBL/GenBank/DDBJ whole genome shotgun (WGS) entry which is preliminary data.</text>
</comment>
<comment type="function">
    <text evidence="1">Site-specific tyrosine recombinase, which acts by catalyzing the cutting and rejoining of the recombining DNA molecules.</text>
</comment>
<dbReference type="InterPro" id="IPR002104">
    <property type="entry name" value="Integrase_catalytic"/>
</dbReference>
<feature type="domain" description="Core-binding (CB)" evidence="8">
    <location>
        <begin position="4"/>
        <end position="83"/>
    </location>
</feature>
<evidence type="ECO:0000259" key="8">
    <source>
        <dbReference type="PROSITE" id="PS51900"/>
    </source>
</evidence>
<dbReference type="PROSITE" id="PS51900">
    <property type="entry name" value="CB"/>
    <property type="match status" value="1"/>
</dbReference>
<evidence type="ECO:0000256" key="3">
    <source>
        <dbReference type="ARBA" id="ARBA00022908"/>
    </source>
</evidence>
<evidence type="ECO:0000256" key="4">
    <source>
        <dbReference type="ARBA" id="ARBA00023125"/>
    </source>
</evidence>
<proteinExistence type="inferred from homology"/>
<dbReference type="GO" id="GO:0006310">
    <property type="term" value="P:DNA recombination"/>
    <property type="evidence" value="ECO:0007669"/>
    <property type="project" value="UniProtKB-KW"/>
</dbReference>
<dbReference type="RefSeq" id="WP_117444360.1">
    <property type="nucleotide sequence ID" value="NZ_JAJFEN010000003.1"/>
</dbReference>
<evidence type="ECO:0000256" key="2">
    <source>
        <dbReference type="ARBA" id="ARBA00008857"/>
    </source>
</evidence>
<dbReference type="InterPro" id="IPR013762">
    <property type="entry name" value="Integrase-like_cat_sf"/>
</dbReference>
<dbReference type="Pfam" id="PF02899">
    <property type="entry name" value="Phage_int_SAM_1"/>
    <property type="match status" value="1"/>
</dbReference>
<dbReference type="InterPro" id="IPR011010">
    <property type="entry name" value="DNA_brk_join_enz"/>
</dbReference>
<dbReference type="PANTHER" id="PTHR30349">
    <property type="entry name" value="PHAGE INTEGRASE-RELATED"/>
    <property type="match status" value="1"/>
</dbReference>
<dbReference type="Pfam" id="PF00589">
    <property type="entry name" value="Phage_integrase"/>
    <property type="match status" value="1"/>
</dbReference>
<evidence type="ECO:0000259" key="7">
    <source>
        <dbReference type="PROSITE" id="PS51898"/>
    </source>
</evidence>
<accession>A0A3E2VN43</accession>
<dbReference type="GO" id="GO:0015074">
    <property type="term" value="P:DNA integration"/>
    <property type="evidence" value="ECO:0007669"/>
    <property type="project" value="UniProtKB-KW"/>
</dbReference>
<name>A0A3E2VN43_CLOIN</name>
<dbReference type="GO" id="GO:0003677">
    <property type="term" value="F:DNA binding"/>
    <property type="evidence" value="ECO:0007669"/>
    <property type="project" value="UniProtKB-UniRule"/>
</dbReference>
<dbReference type="EMBL" id="QVEV01000035">
    <property type="protein sequence ID" value="RGC12182.1"/>
    <property type="molecule type" value="Genomic_DNA"/>
</dbReference>
<dbReference type="PANTHER" id="PTHR30349:SF89">
    <property type="entry name" value="INTEGRASE_RECOMBINASE"/>
    <property type="match status" value="1"/>
</dbReference>
<dbReference type="Gene3D" id="1.10.443.10">
    <property type="entry name" value="Intergrase catalytic core"/>
    <property type="match status" value="1"/>
</dbReference>
<evidence type="ECO:0000313" key="10">
    <source>
        <dbReference type="Proteomes" id="UP000260025"/>
    </source>
</evidence>
<dbReference type="Gene3D" id="1.10.150.130">
    <property type="match status" value="1"/>
</dbReference>
<organism evidence="9 10">
    <name type="scientific">Clostridium innocuum</name>
    <dbReference type="NCBI Taxonomy" id="1522"/>
    <lineage>
        <taxon>Bacteria</taxon>
        <taxon>Bacillati</taxon>
        <taxon>Bacillota</taxon>
        <taxon>Clostridia</taxon>
        <taxon>Eubacteriales</taxon>
        <taxon>Clostridiaceae</taxon>
        <taxon>Clostridium</taxon>
    </lineage>
</organism>
<dbReference type="PROSITE" id="PS51898">
    <property type="entry name" value="TYR_RECOMBINASE"/>
    <property type="match status" value="1"/>
</dbReference>
<evidence type="ECO:0000256" key="6">
    <source>
        <dbReference type="PROSITE-ProRule" id="PRU01248"/>
    </source>
</evidence>
<evidence type="ECO:0000256" key="5">
    <source>
        <dbReference type="ARBA" id="ARBA00023172"/>
    </source>
</evidence>
<dbReference type="InterPro" id="IPR044068">
    <property type="entry name" value="CB"/>
</dbReference>
<keyword evidence="4 6" id="KW-0238">DNA-binding</keyword>
<comment type="similarity">
    <text evidence="2">Belongs to the 'phage' integrase family.</text>
</comment>
<dbReference type="AlphaFoldDB" id="A0A3E2VN43"/>
<protein>
    <submittedName>
        <fullName evidence="9">Integrase</fullName>
    </submittedName>
</protein>
<evidence type="ECO:0000313" key="9">
    <source>
        <dbReference type="EMBL" id="RGC12182.1"/>
    </source>
</evidence>
<dbReference type="InterPro" id="IPR050090">
    <property type="entry name" value="Tyrosine_recombinase_XerCD"/>
</dbReference>